<organism evidence="2">
    <name type="scientific">Brassica oleracea</name>
    <name type="common">Wild cabbage</name>
    <dbReference type="NCBI Taxonomy" id="3712"/>
    <lineage>
        <taxon>Eukaryota</taxon>
        <taxon>Viridiplantae</taxon>
        <taxon>Streptophyta</taxon>
        <taxon>Embryophyta</taxon>
        <taxon>Tracheophyta</taxon>
        <taxon>Spermatophyta</taxon>
        <taxon>Magnoliopsida</taxon>
        <taxon>eudicotyledons</taxon>
        <taxon>Gunneridae</taxon>
        <taxon>Pentapetalae</taxon>
        <taxon>rosids</taxon>
        <taxon>malvids</taxon>
        <taxon>Brassicales</taxon>
        <taxon>Brassicaceae</taxon>
        <taxon>Brassiceae</taxon>
        <taxon>Brassica</taxon>
    </lineage>
</organism>
<name>A0A3P6D1F3_BRAOL</name>
<dbReference type="InterPro" id="IPR018199">
    <property type="entry name" value="Ribosomal_eS4_N_CS"/>
</dbReference>
<protein>
    <recommendedName>
        <fullName evidence="1">Small ribosomal subunit protein eS4 N-terminal domain-containing protein</fullName>
    </recommendedName>
</protein>
<dbReference type="GO" id="GO:0003723">
    <property type="term" value="F:RNA binding"/>
    <property type="evidence" value="ECO:0007669"/>
    <property type="project" value="InterPro"/>
</dbReference>
<dbReference type="EMBL" id="LR031874">
    <property type="protein sequence ID" value="VDD18514.1"/>
    <property type="molecule type" value="Genomic_DNA"/>
</dbReference>
<feature type="domain" description="Small ribosomal subunit protein eS4 N-terminal" evidence="1">
    <location>
        <begin position="33"/>
        <end position="63"/>
    </location>
</feature>
<reference evidence="2" key="1">
    <citation type="submission" date="2018-11" db="EMBL/GenBank/DDBJ databases">
        <authorList>
            <consortium name="Genoscope - CEA"/>
            <person name="William W."/>
        </authorList>
    </citation>
    <scope>NUCLEOTIDE SEQUENCE</scope>
</reference>
<dbReference type="Gene3D" id="3.10.290.10">
    <property type="entry name" value="RNA-binding S4 domain"/>
    <property type="match status" value="1"/>
</dbReference>
<gene>
    <name evidence="2" type="ORF">BOLC2T06260H</name>
</gene>
<dbReference type="InterPro" id="IPR013843">
    <property type="entry name" value="Ribosomal_eS4_N"/>
</dbReference>
<proteinExistence type="predicted"/>
<sequence>MFFFFRKTKSKFCSTQEKEEVVFSTETTAKMARGLKKHLKRLNAPKHWDLDKLGGAFAPKPSS</sequence>
<evidence type="ECO:0000259" key="1">
    <source>
        <dbReference type="Pfam" id="PF08071"/>
    </source>
</evidence>
<dbReference type="PROSITE" id="PS00528">
    <property type="entry name" value="RIBOSOMAL_S4E"/>
    <property type="match status" value="1"/>
</dbReference>
<evidence type="ECO:0000313" key="2">
    <source>
        <dbReference type="EMBL" id="VDD18514.1"/>
    </source>
</evidence>
<dbReference type="InterPro" id="IPR036986">
    <property type="entry name" value="S4_RNA-bd_sf"/>
</dbReference>
<dbReference type="AlphaFoldDB" id="A0A3P6D1F3"/>
<accession>A0A3P6D1F3</accession>
<dbReference type="Pfam" id="PF08071">
    <property type="entry name" value="RS4NT"/>
    <property type="match status" value="1"/>
</dbReference>